<dbReference type="Proteomes" id="UP000242864">
    <property type="component" value="Chromosome"/>
</dbReference>
<feature type="transmembrane region" description="Helical" evidence="2">
    <location>
        <begin position="61"/>
        <end position="80"/>
    </location>
</feature>
<keyword evidence="2" id="KW-0472">Membrane</keyword>
<protein>
    <recommendedName>
        <fullName evidence="5">DUF805 domain-containing protein</fullName>
    </recommendedName>
</protein>
<sequence>MESPKVGFVEAYKLFWLNYVNFKGRSRRSEYWWVALWHVIVLVSLILVGGISILIPVVGVIITIIAALLIMIYGLAIAIPNLSLLVRRFHDIGWSMAIPIVSFIVGVINAILTSIEENQQLNYTSETEVYVHTTITNSLLPEWLSYIMLILSIVLSLTCFIVTLIDSKTKDNKYGQSPKYGHNYVVNHGAFETQQGQATHGDMPQNMDEEAEKKDPYRY</sequence>
<feature type="transmembrane region" description="Helical" evidence="2">
    <location>
        <begin position="31"/>
        <end position="55"/>
    </location>
</feature>
<reference evidence="3 4" key="1">
    <citation type="submission" date="2017-04" db="EMBL/GenBank/DDBJ databases">
        <authorList>
            <person name="Veseli I.A."/>
            <person name="Tang C."/>
            <person name="Pombert J.-F."/>
        </authorList>
    </citation>
    <scope>NUCLEOTIDE SEQUENCE [LARGE SCALE GENOMIC DNA]</scope>
    <source>
        <strain evidence="3 4">ATCC 700373</strain>
    </source>
</reference>
<dbReference type="EMBL" id="CP020773">
    <property type="protein sequence ID" value="ARJ50495.1"/>
    <property type="molecule type" value="Genomic_DNA"/>
</dbReference>
<dbReference type="PANTHER" id="PTHR34980">
    <property type="entry name" value="INNER MEMBRANE PROTEIN-RELATED-RELATED"/>
    <property type="match status" value="1"/>
</dbReference>
<dbReference type="KEGG" id="slz:B5P37_03805"/>
<dbReference type="GO" id="GO:0005886">
    <property type="term" value="C:plasma membrane"/>
    <property type="evidence" value="ECO:0007669"/>
    <property type="project" value="TreeGrafter"/>
</dbReference>
<keyword evidence="2" id="KW-1133">Transmembrane helix</keyword>
<feature type="region of interest" description="Disordered" evidence="1">
    <location>
        <begin position="195"/>
        <end position="219"/>
    </location>
</feature>
<keyword evidence="4" id="KW-1185">Reference proteome</keyword>
<dbReference type="AlphaFoldDB" id="A0AAC9RTI6"/>
<accession>A0AAC9RTI6</accession>
<dbReference type="Pfam" id="PF05656">
    <property type="entry name" value="DUF805"/>
    <property type="match status" value="1"/>
</dbReference>
<dbReference type="PANTHER" id="PTHR34980:SF2">
    <property type="entry name" value="INNER MEMBRANE PROTEIN YHAH-RELATED"/>
    <property type="match status" value="1"/>
</dbReference>
<keyword evidence="2" id="KW-0812">Transmembrane</keyword>
<organism evidence="3 4">
    <name type="scientific">Staphylococcus lutrae</name>
    <dbReference type="NCBI Taxonomy" id="155085"/>
    <lineage>
        <taxon>Bacteria</taxon>
        <taxon>Bacillati</taxon>
        <taxon>Bacillota</taxon>
        <taxon>Bacilli</taxon>
        <taxon>Bacillales</taxon>
        <taxon>Staphylococcaceae</taxon>
        <taxon>Staphylococcus</taxon>
    </lineage>
</organism>
<dbReference type="RefSeq" id="WP_085236973.1">
    <property type="nucleotide sequence ID" value="NZ_CP020773.1"/>
</dbReference>
<feature type="transmembrane region" description="Helical" evidence="2">
    <location>
        <begin position="92"/>
        <end position="112"/>
    </location>
</feature>
<evidence type="ECO:0008006" key="5">
    <source>
        <dbReference type="Google" id="ProtNLM"/>
    </source>
</evidence>
<evidence type="ECO:0000313" key="3">
    <source>
        <dbReference type="EMBL" id="ARJ50495.1"/>
    </source>
</evidence>
<proteinExistence type="predicted"/>
<evidence type="ECO:0000256" key="1">
    <source>
        <dbReference type="SAM" id="MobiDB-lite"/>
    </source>
</evidence>
<gene>
    <name evidence="3" type="ORF">B5P37_03805</name>
</gene>
<name>A0AAC9RTI6_9STAP</name>
<evidence type="ECO:0000256" key="2">
    <source>
        <dbReference type="SAM" id="Phobius"/>
    </source>
</evidence>
<feature type="transmembrane region" description="Helical" evidence="2">
    <location>
        <begin position="143"/>
        <end position="165"/>
    </location>
</feature>
<dbReference type="InterPro" id="IPR008523">
    <property type="entry name" value="DUF805"/>
</dbReference>
<evidence type="ECO:0000313" key="4">
    <source>
        <dbReference type="Proteomes" id="UP000242864"/>
    </source>
</evidence>